<evidence type="ECO:0000313" key="2">
    <source>
        <dbReference type="EMBL" id="KAK4241377.1"/>
    </source>
</evidence>
<reference evidence="2" key="1">
    <citation type="journal article" date="2023" name="Mol. Phylogenet. Evol.">
        <title>Genome-scale phylogeny and comparative genomics of the fungal order Sordariales.</title>
        <authorList>
            <person name="Hensen N."/>
            <person name="Bonometti L."/>
            <person name="Westerberg I."/>
            <person name="Brannstrom I.O."/>
            <person name="Guillou S."/>
            <person name="Cros-Aarteil S."/>
            <person name="Calhoun S."/>
            <person name="Haridas S."/>
            <person name="Kuo A."/>
            <person name="Mondo S."/>
            <person name="Pangilinan J."/>
            <person name="Riley R."/>
            <person name="LaButti K."/>
            <person name="Andreopoulos B."/>
            <person name="Lipzen A."/>
            <person name="Chen C."/>
            <person name="Yan M."/>
            <person name="Daum C."/>
            <person name="Ng V."/>
            <person name="Clum A."/>
            <person name="Steindorff A."/>
            <person name="Ohm R.A."/>
            <person name="Martin F."/>
            <person name="Silar P."/>
            <person name="Natvig D.O."/>
            <person name="Lalanne C."/>
            <person name="Gautier V."/>
            <person name="Ament-Velasquez S.L."/>
            <person name="Kruys A."/>
            <person name="Hutchinson M.I."/>
            <person name="Powell A.J."/>
            <person name="Barry K."/>
            <person name="Miller A.N."/>
            <person name="Grigoriev I.V."/>
            <person name="Debuchy R."/>
            <person name="Gladieux P."/>
            <person name="Hiltunen Thoren M."/>
            <person name="Johannesson H."/>
        </authorList>
    </citation>
    <scope>NUCLEOTIDE SEQUENCE</scope>
    <source>
        <strain evidence="2">CBS 532.94</strain>
    </source>
</reference>
<evidence type="ECO:0000256" key="1">
    <source>
        <dbReference type="SAM" id="MobiDB-lite"/>
    </source>
</evidence>
<protein>
    <submittedName>
        <fullName evidence="2">Uncharacterized protein</fullName>
    </submittedName>
</protein>
<dbReference type="Proteomes" id="UP001303760">
    <property type="component" value="Unassembled WGS sequence"/>
</dbReference>
<feature type="region of interest" description="Disordered" evidence="1">
    <location>
        <begin position="631"/>
        <end position="669"/>
    </location>
</feature>
<accession>A0AAN7CHG9</accession>
<evidence type="ECO:0000313" key="3">
    <source>
        <dbReference type="Proteomes" id="UP001303760"/>
    </source>
</evidence>
<feature type="region of interest" description="Disordered" evidence="1">
    <location>
        <begin position="569"/>
        <end position="611"/>
    </location>
</feature>
<feature type="compositionally biased region" description="Low complexity" evidence="1">
    <location>
        <begin position="100"/>
        <end position="134"/>
    </location>
</feature>
<feature type="region of interest" description="Disordered" evidence="1">
    <location>
        <begin position="402"/>
        <end position="433"/>
    </location>
</feature>
<feature type="region of interest" description="Disordered" evidence="1">
    <location>
        <begin position="214"/>
        <end position="239"/>
    </location>
</feature>
<dbReference type="EMBL" id="MU860023">
    <property type="protein sequence ID" value="KAK4241377.1"/>
    <property type="molecule type" value="Genomic_DNA"/>
</dbReference>
<feature type="compositionally biased region" description="Low complexity" evidence="1">
    <location>
        <begin position="647"/>
        <end position="668"/>
    </location>
</feature>
<comment type="caution">
    <text evidence="2">The sequence shown here is derived from an EMBL/GenBank/DDBJ whole genome shotgun (WGS) entry which is preliminary data.</text>
</comment>
<feature type="region of interest" description="Disordered" evidence="1">
    <location>
        <begin position="1"/>
        <end position="168"/>
    </location>
</feature>
<proteinExistence type="predicted"/>
<dbReference type="AlphaFoldDB" id="A0AAN7CHG9"/>
<name>A0AAN7CHG9_9PEZI</name>
<keyword evidence="3" id="KW-1185">Reference proteome</keyword>
<feature type="compositionally biased region" description="Low complexity" evidence="1">
    <location>
        <begin position="73"/>
        <end position="86"/>
    </location>
</feature>
<feature type="compositionally biased region" description="Polar residues" evidence="1">
    <location>
        <begin position="416"/>
        <end position="427"/>
    </location>
</feature>
<reference evidence="2" key="2">
    <citation type="submission" date="2023-05" db="EMBL/GenBank/DDBJ databases">
        <authorList>
            <consortium name="Lawrence Berkeley National Laboratory"/>
            <person name="Steindorff A."/>
            <person name="Hensen N."/>
            <person name="Bonometti L."/>
            <person name="Westerberg I."/>
            <person name="Brannstrom I.O."/>
            <person name="Guillou S."/>
            <person name="Cros-Aarteil S."/>
            <person name="Calhoun S."/>
            <person name="Haridas S."/>
            <person name="Kuo A."/>
            <person name="Mondo S."/>
            <person name="Pangilinan J."/>
            <person name="Riley R."/>
            <person name="Labutti K."/>
            <person name="Andreopoulos B."/>
            <person name="Lipzen A."/>
            <person name="Chen C."/>
            <person name="Yanf M."/>
            <person name="Daum C."/>
            <person name="Ng V."/>
            <person name="Clum A."/>
            <person name="Ohm R."/>
            <person name="Martin F."/>
            <person name="Silar P."/>
            <person name="Natvig D."/>
            <person name="Lalanne C."/>
            <person name="Gautier V."/>
            <person name="Ament-Velasquez S.L."/>
            <person name="Kruys A."/>
            <person name="Hutchinson M.I."/>
            <person name="Powell A.J."/>
            <person name="Barry K."/>
            <person name="Miller A.N."/>
            <person name="Grigoriev I.V."/>
            <person name="Debuchy R."/>
            <person name="Gladieux P."/>
            <person name="Thoren M.H."/>
            <person name="Johannesson H."/>
        </authorList>
    </citation>
    <scope>NUCLEOTIDE SEQUENCE</scope>
    <source>
        <strain evidence="2">CBS 532.94</strain>
    </source>
</reference>
<feature type="compositionally biased region" description="Polar residues" evidence="1">
    <location>
        <begin position="159"/>
        <end position="168"/>
    </location>
</feature>
<sequence length="742" mass="80628">MDSAAEPVKVDDEPPSGELLTSQTETKAGDNDNDVEMASQTQAQEAYAESLPNSEPAVGSPRDRPTPAETATPSSGDSSHPDSGNHQPDEHKETGNSVKNDVTNNQTNDETNNEVNEVNKVNEANEVIEVNKVNMVKQVDHEDNNEELTPPPDSPLGSPVSQHSVVHLNSSLQDEIVVGTKTHDKAEATATEVTELEDVVMGEAVDDKSLTGQYPKRKRASTGTYAESVEDGTPAPPDELEARRYARAPRASVGGMKGIVVGYWRDSPAEKAEDKHGVIGFIDVRDRLRTRILPTTRDGRPMDQSHPIPSGPGGSWVTFDKVAFEPHLVGYNHHVVKEYVKTRAETKGSNETPEVKAKLDLEAVELAAEKIRKNPPAETPIAPLLAYGAEIPANAVQTSRAEAKKRRLAGSFGAPSDSSPTAAQPTVDNIPGTRPTRILIGHWKHSSEEDPADKHAVYGIIGSNDLFRVKLARETRDGRNLQSNFPNGPGGVWIQWDEVVFDPHLRNLSRAEVKEYCRVRQRQLDLGESPDDRIANETKAVFEAQQRVAQSAALGIPIRKDDMDLTPIAMKGSPTANGHRDSSSAAAGRHPLPGLEYRAANRPPSGPDPAVIQRANSLAHREIARLEAVQARANMRASSREASLGPASSNPTNGTTATNSNNNHGSASRLFDDLSRLNKVWEAQEANRLHAGTEDAKIYGGIKYQRKQSGPFQGRLVSQGTIITIDGEDYVEYRVLAKPVFF</sequence>
<organism evidence="2 3">
    <name type="scientific">Achaetomium macrosporum</name>
    <dbReference type="NCBI Taxonomy" id="79813"/>
    <lineage>
        <taxon>Eukaryota</taxon>
        <taxon>Fungi</taxon>
        <taxon>Dikarya</taxon>
        <taxon>Ascomycota</taxon>
        <taxon>Pezizomycotina</taxon>
        <taxon>Sordariomycetes</taxon>
        <taxon>Sordariomycetidae</taxon>
        <taxon>Sordariales</taxon>
        <taxon>Chaetomiaceae</taxon>
        <taxon>Achaetomium</taxon>
    </lineage>
</organism>
<gene>
    <name evidence="2" type="ORF">C8A03DRAFT_30472</name>
</gene>